<comment type="caution">
    <text evidence="1">The sequence shown here is derived from an EMBL/GenBank/DDBJ whole genome shotgun (WGS) entry which is preliminary data.</text>
</comment>
<sequence>MLVERGREREFSHSILCRSLNLTCAQVRFHLHLSDQSNQLFHRLYKISDITFVFFHPLFSRALSPLGLYCSTKHERLVPNRSKLVAGSHAVLCFHSNECIAI</sequence>
<proteinExistence type="predicted"/>
<organism evidence="1 2">
    <name type="scientific">Populus trichocarpa</name>
    <name type="common">Western balsam poplar</name>
    <name type="synonym">Populus balsamifera subsp. trichocarpa</name>
    <dbReference type="NCBI Taxonomy" id="3694"/>
    <lineage>
        <taxon>Eukaryota</taxon>
        <taxon>Viridiplantae</taxon>
        <taxon>Streptophyta</taxon>
        <taxon>Embryophyta</taxon>
        <taxon>Tracheophyta</taxon>
        <taxon>Spermatophyta</taxon>
        <taxon>Magnoliopsida</taxon>
        <taxon>eudicotyledons</taxon>
        <taxon>Gunneridae</taxon>
        <taxon>Pentapetalae</taxon>
        <taxon>rosids</taxon>
        <taxon>fabids</taxon>
        <taxon>Malpighiales</taxon>
        <taxon>Salicaceae</taxon>
        <taxon>Saliceae</taxon>
        <taxon>Populus</taxon>
    </lineage>
</organism>
<dbReference type="EMBL" id="CM009299">
    <property type="protein sequence ID" value="KAI9387568.1"/>
    <property type="molecule type" value="Genomic_DNA"/>
</dbReference>
<evidence type="ECO:0000313" key="1">
    <source>
        <dbReference type="EMBL" id="KAI9387568.1"/>
    </source>
</evidence>
<reference evidence="1 2" key="1">
    <citation type="journal article" date="2006" name="Science">
        <title>The genome of black cottonwood, Populus trichocarpa (Torr. &amp; Gray).</title>
        <authorList>
            <person name="Tuskan G.A."/>
            <person name="Difazio S."/>
            <person name="Jansson S."/>
            <person name="Bohlmann J."/>
            <person name="Grigoriev I."/>
            <person name="Hellsten U."/>
            <person name="Putnam N."/>
            <person name="Ralph S."/>
            <person name="Rombauts S."/>
            <person name="Salamov A."/>
            <person name="Schein J."/>
            <person name="Sterck L."/>
            <person name="Aerts A."/>
            <person name="Bhalerao R.R."/>
            <person name="Bhalerao R.P."/>
            <person name="Blaudez D."/>
            <person name="Boerjan W."/>
            <person name="Brun A."/>
            <person name="Brunner A."/>
            <person name="Busov V."/>
            <person name="Campbell M."/>
            <person name="Carlson J."/>
            <person name="Chalot M."/>
            <person name="Chapman J."/>
            <person name="Chen G.L."/>
            <person name="Cooper D."/>
            <person name="Coutinho P.M."/>
            <person name="Couturier J."/>
            <person name="Covert S."/>
            <person name="Cronk Q."/>
            <person name="Cunningham R."/>
            <person name="Davis J."/>
            <person name="Degroeve S."/>
            <person name="Dejardin A."/>
            <person name="Depamphilis C."/>
            <person name="Detter J."/>
            <person name="Dirks B."/>
            <person name="Dubchak I."/>
            <person name="Duplessis S."/>
            <person name="Ehlting J."/>
            <person name="Ellis B."/>
            <person name="Gendler K."/>
            <person name="Goodstein D."/>
            <person name="Gribskov M."/>
            <person name="Grimwood J."/>
            <person name="Groover A."/>
            <person name="Gunter L."/>
            <person name="Hamberger B."/>
            <person name="Heinze B."/>
            <person name="Helariutta Y."/>
            <person name="Henrissat B."/>
            <person name="Holligan D."/>
            <person name="Holt R."/>
            <person name="Huang W."/>
            <person name="Islam-Faridi N."/>
            <person name="Jones S."/>
            <person name="Jones-Rhoades M."/>
            <person name="Jorgensen R."/>
            <person name="Joshi C."/>
            <person name="Kangasjarvi J."/>
            <person name="Karlsson J."/>
            <person name="Kelleher C."/>
            <person name="Kirkpatrick R."/>
            <person name="Kirst M."/>
            <person name="Kohler A."/>
            <person name="Kalluri U."/>
            <person name="Larimer F."/>
            <person name="Leebens-Mack J."/>
            <person name="Leple J.C."/>
            <person name="Locascio P."/>
            <person name="Lou Y."/>
            <person name="Lucas S."/>
            <person name="Martin F."/>
            <person name="Montanini B."/>
            <person name="Napoli C."/>
            <person name="Nelson D.R."/>
            <person name="Nelson C."/>
            <person name="Nieminen K."/>
            <person name="Nilsson O."/>
            <person name="Pereda V."/>
            <person name="Peter G."/>
            <person name="Philippe R."/>
            <person name="Pilate G."/>
            <person name="Poliakov A."/>
            <person name="Razumovskaya J."/>
            <person name="Richardson P."/>
            <person name="Rinaldi C."/>
            <person name="Ritland K."/>
            <person name="Rouze P."/>
            <person name="Ryaboy D."/>
            <person name="Schmutz J."/>
            <person name="Schrader J."/>
            <person name="Segerman B."/>
            <person name="Shin H."/>
            <person name="Siddiqui A."/>
            <person name="Sterky F."/>
            <person name="Terry A."/>
            <person name="Tsai C.J."/>
            <person name="Uberbacher E."/>
            <person name="Unneberg P."/>
            <person name="Vahala J."/>
            <person name="Wall K."/>
            <person name="Wessler S."/>
            <person name="Yang G."/>
            <person name="Yin T."/>
            <person name="Douglas C."/>
            <person name="Marra M."/>
            <person name="Sandberg G."/>
            <person name="Van de Peer Y."/>
            <person name="Rokhsar D."/>
        </authorList>
    </citation>
    <scope>NUCLEOTIDE SEQUENCE [LARGE SCALE GENOMIC DNA]</scope>
    <source>
        <strain evidence="2">cv. Nisqually</strain>
    </source>
</reference>
<name>A0ACC0SEH8_POPTR</name>
<protein>
    <submittedName>
        <fullName evidence="1">Uncharacterized protein</fullName>
    </submittedName>
</protein>
<gene>
    <name evidence="1" type="ORF">POPTR_010G192501v4</name>
</gene>
<keyword evidence="2" id="KW-1185">Reference proteome</keyword>
<accession>A0ACC0SEH8</accession>
<evidence type="ECO:0000313" key="2">
    <source>
        <dbReference type="Proteomes" id="UP000006729"/>
    </source>
</evidence>
<dbReference type="Proteomes" id="UP000006729">
    <property type="component" value="Chromosome 10"/>
</dbReference>